<evidence type="ECO:0000256" key="11">
    <source>
        <dbReference type="SAM" id="Phobius"/>
    </source>
</evidence>
<comment type="caution">
    <text evidence="13">The sequence shown here is derived from an EMBL/GenBank/DDBJ whole genome shotgun (WGS) entry which is preliminary data.</text>
</comment>
<sequence>MAAAKIWGLFASQRQNFGYIFTIVSYLIGVFIFATIVGQVGNVITNRNANRLEFERLLDGAKTYMRHHKVPGGMKRRVLRWYDYSWSRGRIQGGGDINTALGLLPDKLKTELALHVNLSVLKKVTIFQECQPEFLHDLVLKMKAYIFTPGDSICRKGEVAREMFIIADGILEVISETGRVLTTMKAGDFFGEIGILNLDGLNKRTADVRSVGYSELFSLSREDVLAAMKDYPEAQDILQTLGRKRLQEAKNMSRQKVKSKTTGEVSPDKAGGEDSTSKRIVHKLRTDGIRNAIRSRSRVGRRSGESLELQSLASSEPKLRRMPRVESDDSQHQNQDDNGETTSGSKDGEKIISPIGAGLPLLSRLKLLKEKQDREEKVAKQRNSTSSIISPPALHPIPSTSSAPDVEPEVIGAGLPLLQRLLLLKAKDEREKNQLTPTTSNQPSSSETISPSSIKSPLSPTVKNLSPLRKGSESSSPGKLQSPTTKMSRKNSSGSSDGTSKPKVSFKDKILQVQSDGTAVCQPLNKDISEKPAAFVEPTPKTEVNTISIPHSVVSKIKSPAKSMGSTFRDKLKILQSGTSPKETETSSTEKCKTLICEKASVEINPVQGKESQEETKNKKPWNKLKKAAILGESKSYSKSSFEDKSEKENTVERPVVGCLESNVNICVPKINTAELVKIDNNNTVIQSDTDKKDSSLISQSTGLEPVQQKSLDLLTMSPKKGQTCVTRSNDRIPSTVGSGLLSKDKKYRSIDDLSPEYGGLPFVKKLKILNERQKLAELEKVIKIRSSSLDCTGSSEDLLSDTLTRSHSEGSTMDKRKFKRKSSDTVEMHESNETLERRTLKSILKKLSEDVTPTESPEKSNELRKLIRAPTLEGYAARHSKFSKSVTFHRHTLPSPPTSIPLDDTDEVFTVTTPLASSLTQSSPPEITISDTKETPLPPQNQINNCNVKSVSNTQNFESNVGIDNKPQDNVEPPYDYKSLRPEDIRVPSEKSKITIISAVANQRKLLRGSIEEQEYFGEVLLGIKQVIQGHLHEVQGKFQESLENEVRKRDEIISQLQNRIQELERLGLSVPSTRETAFSDMPELNKSNSNTLNQQQSKNTSSGSDDNISVIDEGFMRGDSLDTVFTTSPPEVTDEDPKLLEQEISLKSPEDTVTNEELTEETLTEITEGIELTKLSYSELQSLADSLSNRASKTSSKDDWTVSKSKRLDLNLDGKAGTYSRKRAEKLKQRKSWDDQSNQETLELQDLTRPLSPHTTSEDRSLLSPEQSSLRTSRRGIHPFQFFGTHIDNTKSKIKKTLSVDTGMHQTGRKDIKQRSHRQQRKFSLGSFFGYNRGATSKNTNCNDVVLDMGSDLSWSESTSTSSSSDSESVPRTPVFEEFVDSNSKRGRGFSSHGNESPIRVFAGSGSDWEVMMLADELEKREREKERDDGRRHHYPSTLRDLEEESDTPQREDSPDDLSNMEDSSSTTQLLSQTSDTSHRSLETAFADTGRRQYRVGSVGEQTTPGPSLLPSRGLILRAASLDRDTPSTVPGNRRYGSLKSSSSESHKKL</sequence>
<evidence type="ECO:0000256" key="6">
    <source>
        <dbReference type="ARBA" id="ARBA00023136"/>
    </source>
</evidence>
<evidence type="ECO:0000256" key="4">
    <source>
        <dbReference type="ARBA" id="ARBA00022989"/>
    </source>
</evidence>
<feature type="compositionally biased region" description="Low complexity" evidence="10">
    <location>
        <begin position="1356"/>
        <end position="1370"/>
    </location>
</feature>
<evidence type="ECO:0000313" key="13">
    <source>
        <dbReference type="EMBL" id="CAH2235953.1"/>
    </source>
</evidence>
<dbReference type="GO" id="GO:0044877">
    <property type="term" value="F:protein-containing complex binding"/>
    <property type="evidence" value="ECO:0007669"/>
    <property type="project" value="TreeGrafter"/>
</dbReference>
<dbReference type="PANTHER" id="PTHR45638:SF7">
    <property type="entry name" value="CYCLIC NUCLEOTIDE-GATED ION CHANNEL-LIKE, ISOFORM E"/>
    <property type="match status" value="1"/>
</dbReference>
<feature type="region of interest" description="Disordered" evidence="10">
    <location>
        <begin position="1073"/>
        <end position="1112"/>
    </location>
</feature>
<feature type="compositionally biased region" description="Low complexity" evidence="10">
    <location>
        <begin position="440"/>
        <end position="460"/>
    </location>
</feature>
<feature type="compositionally biased region" description="Basic and acidic residues" evidence="10">
    <location>
        <begin position="266"/>
        <end position="277"/>
    </location>
</feature>
<dbReference type="InterPro" id="IPR018490">
    <property type="entry name" value="cNMP-bd_dom_sf"/>
</dbReference>
<feature type="compositionally biased region" description="Basic and acidic residues" evidence="10">
    <location>
        <begin position="805"/>
        <end position="836"/>
    </location>
</feature>
<accession>A0A8S4RHR6</accession>
<keyword evidence="3 11" id="KW-0812">Transmembrane</keyword>
<gene>
    <name evidence="13" type="primary">jg24496</name>
    <name evidence="13" type="ORF">PAEG_LOCUS13454</name>
</gene>
<evidence type="ECO:0000256" key="5">
    <source>
        <dbReference type="ARBA" id="ARBA00023065"/>
    </source>
</evidence>
<evidence type="ECO:0000256" key="9">
    <source>
        <dbReference type="SAM" id="Coils"/>
    </source>
</evidence>
<feature type="domain" description="Cyclic nucleotide-binding" evidence="12">
    <location>
        <begin position="126"/>
        <end position="222"/>
    </location>
</feature>
<protein>
    <submittedName>
        <fullName evidence="13">Jg24496 protein</fullName>
    </submittedName>
</protein>
<dbReference type="SMART" id="SM00100">
    <property type="entry name" value="cNMP"/>
    <property type="match status" value="1"/>
</dbReference>
<feature type="region of interest" description="Disordered" evidence="10">
    <location>
        <begin position="248"/>
        <end position="355"/>
    </location>
</feature>
<dbReference type="Proteomes" id="UP000838756">
    <property type="component" value="Unassembled WGS sequence"/>
</dbReference>
<dbReference type="FunFam" id="2.60.120.10:FF:000058">
    <property type="entry name" value="Uncharacterized protein, isoform D"/>
    <property type="match status" value="1"/>
</dbReference>
<dbReference type="OrthoDB" id="421226at2759"/>
<keyword evidence="4 11" id="KW-1133">Transmembrane helix</keyword>
<feature type="compositionally biased region" description="Basic and acidic residues" evidence="10">
    <location>
        <begin position="1422"/>
        <end position="1433"/>
    </location>
</feature>
<dbReference type="PANTHER" id="PTHR45638">
    <property type="entry name" value="CYCLIC NUCLEOTIDE-GATED CATION CHANNEL SUBUNIT A"/>
    <property type="match status" value="1"/>
</dbReference>
<keyword evidence="9" id="KW-0175">Coiled coil</keyword>
<proteinExistence type="predicted"/>
<feature type="compositionally biased region" description="Low complexity" evidence="10">
    <location>
        <begin position="306"/>
        <end position="316"/>
    </location>
</feature>
<keyword evidence="6 11" id="KW-0472">Membrane</keyword>
<feature type="compositionally biased region" description="Basic residues" evidence="10">
    <location>
        <begin position="1223"/>
        <end position="1232"/>
    </location>
</feature>
<dbReference type="Pfam" id="PF00027">
    <property type="entry name" value="cNMP_binding"/>
    <property type="match status" value="1"/>
</dbReference>
<dbReference type="CDD" id="cd00038">
    <property type="entry name" value="CAP_ED"/>
    <property type="match status" value="1"/>
</dbReference>
<dbReference type="InterPro" id="IPR018488">
    <property type="entry name" value="cNMP-bd_CS"/>
</dbReference>
<evidence type="ECO:0000256" key="8">
    <source>
        <dbReference type="ARBA" id="ARBA00023303"/>
    </source>
</evidence>
<dbReference type="EMBL" id="CAKXAJ010025165">
    <property type="protein sequence ID" value="CAH2235953.1"/>
    <property type="molecule type" value="Genomic_DNA"/>
</dbReference>
<dbReference type="SUPFAM" id="SSF51206">
    <property type="entry name" value="cAMP-binding domain-like"/>
    <property type="match status" value="1"/>
</dbReference>
<feature type="region of interest" description="Disordered" evidence="10">
    <location>
        <begin position="1223"/>
        <end position="1277"/>
    </location>
</feature>
<feature type="region of interest" description="Disordered" evidence="10">
    <location>
        <begin position="1356"/>
        <end position="1375"/>
    </location>
</feature>
<feature type="region of interest" description="Disordered" evidence="10">
    <location>
        <begin position="429"/>
        <end position="508"/>
    </location>
</feature>
<dbReference type="Gene3D" id="2.60.120.10">
    <property type="entry name" value="Jelly Rolls"/>
    <property type="match status" value="1"/>
</dbReference>
<keyword evidence="8" id="KW-0407">Ion channel</keyword>
<feature type="transmembrane region" description="Helical" evidence="11">
    <location>
        <begin position="17"/>
        <end position="38"/>
    </location>
</feature>
<dbReference type="InterPro" id="IPR050866">
    <property type="entry name" value="CNG_cation_channel"/>
</dbReference>
<feature type="region of interest" description="Disordered" evidence="10">
    <location>
        <begin position="1381"/>
        <end position="1404"/>
    </location>
</feature>
<dbReference type="PROSITE" id="PS00889">
    <property type="entry name" value="CNMP_BINDING_2"/>
    <property type="match status" value="1"/>
</dbReference>
<feature type="compositionally biased region" description="Basic and acidic residues" evidence="10">
    <location>
        <begin position="317"/>
        <end position="335"/>
    </location>
</feature>
<feature type="compositionally biased region" description="Low complexity" evidence="10">
    <location>
        <begin position="1465"/>
        <end position="1478"/>
    </location>
</feature>
<dbReference type="GO" id="GO:0016020">
    <property type="term" value="C:membrane"/>
    <property type="evidence" value="ECO:0007669"/>
    <property type="project" value="UniProtKB-SubCell"/>
</dbReference>
<dbReference type="PROSITE" id="PS50042">
    <property type="entry name" value="CNMP_BINDING_3"/>
    <property type="match status" value="1"/>
</dbReference>
<comment type="subcellular location">
    <subcellularLocation>
        <location evidence="1">Membrane</location>
        <topology evidence="1">Multi-pass membrane protein</topology>
    </subcellularLocation>
</comment>
<evidence type="ECO:0000259" key="12">
    <source>
        <dbReference type="PROSITE" id="PS50042"/>
    </source>
</evidence>
<feature type="region of interest" description="Disordered" evidence="10">
    <location>
        <begin position="373"/>
        <end position="408"/>
    </location>
</feature>
<feature type="region of interest" description="Disordered" evidence="10">
    <location>
        <begin position="796"/>
        <end position="836"/>
    </location>
</feature>
<evidence type="ECO:0000256" key="1">
    <source>
        <dbReference type="ARBA" id="ARBA00004141"/>
    </source>
</evidence>
<dbReference type="FunFam" id="1.10.287.630:FF:000004">
    <property type="entry name" value="Cyclic nucleotide-gated olfactory channel"/>
    <property type="match status" value="1"/>
</dbReference>
<keyword evidence="14" id="KW-1185">Reference proteome</keyword>
<evidence type="ECO:0000256" key="7">
    <source>
        <dbReference type="ARBA" id="ARBA00023286"/>
    </source>
</evidence>
<evidence type="ECO:0000313" key="14">
    <source>
        <dbReference type="Proteomes" id="UP000838756"/>
    </source>
</evidence>
<reference evidence="13" key="1">
    <citation type="submission" date="2022-03" db="EMBL/GenBank/DDBJ databases">
        <authorList>
            <person name="Lindestad O."/>
        </authorList>
    </citation>
    <scope>NUCLEOTIDE SEQUENCE</scope>
</reference>
<feature type="region of interest" description="Disordered" evidence="10">
    <location>
        <begin position="1422"/>
        <end position="1552"/>
    </location>
</feature>
<dbReference type="GO" id="GO:0005221">
    <property type="term" value="F:intracellularly cyclic nucleotide-activated monoatomic cation channel activity"/>
    <property type="evidence" value="ECO:0007669"/>
    <property type="project" value="InterPro"/>
</dbReference>
<feature type="compositionally biased region" description="Polar residues" evidence="10">
    <location>
        <begin position="473"/>
        <end position="499"/>
    </location>
</feature>
<feature type="region of interest" description="Disordered" evidence="10">
    <location>
        <begin position="918"/>
        <end position="941"/>
    </location>
</feature>
<evidence type="ECO:0000256" key="3">
    <source>
        <dbReference type="ARBA" id="ARBA00022692"/>
    </source>
</evidence>
<feature type="coiled-coil region" evidence="9">
    <location>
        <begin position="1041"/>
        <end position="1068"/>
    </location>
</feature>
<name>A0A8S4RHR6_9NEOP</name>
<feature type="compositionally biased region" description="Polar residues" evidence="10">
    <location>
        <begin position="1087"/>
        <end position="1109"/>
    </location>
</feature>
<dbReference type="InterPro" id="IPR000595">
    <property type="entry name" value="cNMP-bd_dom"/>
</dbReference>
<keyword evidence="5" id="KW-0406">Ion transport</keyword>
<organism evidence="13 14">
    <name type="scientific">Pararge aegeria aegeria</name>
    <dbReference type="NCBI Taxonomy" id="348720"/>
    <lineage>
        <taxon>Eukaryota</taxon>
        <taxon>Metazoa</taxon>
        <taxon>Ecdysozoa</taxon>
        <taxon>Arthropoda</taxon>
        <taxon>Hexapoda</taxon>
        <taxon>Insecta</taxon>
        <taxon>Pterygota</taxon>
        <taxon>Neoptera</taxon>
        <taxon>Endopterygota</taxon>
        <taxon>Lepidoptera</taxon>
        <taxon>Glossata</taxon>
        <taxon>Ditrysia</taxon>
        <taxon>Papilionoidea</taxon>
        <taxon>Nymphalidae</taxon>
        <taxon>Satyrinae</taxon>
        <taxon>Satyrini</taxon>
        <taxon>Parargina</taxon>
        <taxon>Pararge</taxon>
    </lineage>
</organism>
<evidence type="ECO:0000256" key="2">
    <source>
        <dbReference type="ARBA" id="ARBA00022448"/>
    </source>
</evidence>
<keyword evidence="7" id="KW-1071">Ligand-gated ion channel</keyword>
<dbReference type="PROSITE" id="PS00888">
    <property type="entry name" value="CNMP_BINDING_1"/>
    <property type="match status" value="1"/>
</dbReference>
<dbReference type="Gene3D" id="1.10.287.630">
    <property type="entry name" value="Helix hairpin bin"/>
    <property type="match status" value="1"/>
</dbReference>
<keyword evidence="2" id="KW-0813">Transport</keyword>
<dbReference type="InterPro" id="IPR014710">
    <property type="entry name" value="RmlC-like_jellyroll"/>
</dbReference>
<evidence type="ECO:0000256" key="10">
    <source>
        <dbReference type="SAM" id="MobiDB-lite"/>
    </source>
</evidence>